<evidence type="ECO:0000313" key="2">
    <source>
        <dbReference type="Proteomes" id="UP000772434"/>
    </source>
</evidence>
<dbReference type="AlphaFoldDB" id="A0A9P5U3A9"/>
<accession>A0A9P5U3A9</accession>
<sequence length="376" mass="43609">MSIFHRRQAIAEVAYAHDNLEAYANLSRFIFNNYRQALQILATRKTLARSMIEAGIHSEDFFKWLEEEGAYLQSLTKTRPSESLEMEYYLKLEALAACKTRLQQATSAWISYKPALELKLEISLRWKEGSVEWESAKKLVKEREYWKALDRLEGLLVSRIFEMSKLNVAGTAAIETYNNAALSLSPPRQTVSWDEIIEFSFLSEFDILRDAWDDVREKKWATQKNRLLMQQFFKLIGAESELECLHVEIQRLITSMEDEEAKFRSLTLKLKQTNPALALQIEKQGRVRSRFNKLHRQRFHAITKLEGFQPKDLVHFRRGTSVWSEDIVMLDEEDSSLGVAAGASSEPIEPEMLQADDEEAIENRVELLMYLAEDEA</sequence>
<protein>
    <submittedName>
        <fullName evidence="1">Uncharacterized protein</fullName>
    </submittedName>
</protein>
<gene>
    <name evidence="1" type="ORF">BDP27DRAFT_1367986</name>
</gene>
<keyword evidence="2" id="KW-1185">Reference proteome</keyword>
<dbReference type="EMBL" id="JADNRY010000145">
    <property type="protein sequence ID" value="KAF9063513.1"/>
    <property type="molecule type" value="Genomic_DNA"/>
</dbReference>
<dbReference type="OrthoDB" id="3246730at2759"/>
<evidence type="ECO:0000313" key="1">
    <source>
        <dbReference type="EMBL" id="KAF9063513.1"/>
    </source>
</evidence>
<name>A0A9P5U3A9_9AGAR</name>
<comment type="caution">
    <text evidence="1">The sequence shown here is derived from an EMBL/GenBank/DDBJ whole genome shotgun (WGS) entry which is preliminary data.</text>
</comment>
<proteinExistence type="predicted"/>
<organism evidence="1 2">
    <name type="scientific">Rhodocollybia butyracea</name>
    <dbReference type="NCBI Taxonomy" id="206335"/>
    <lineage>
        <taxon>Eukaryota</taxon>
        <taxon>Fungi</taxon>
        <taxon>Dikarya</taxon>
        <taxon>Basidiomycota</taxon>
        <taxon>Agaricomycotina</taxon>
        <taxon>Agaricomycetes</taxon>
        <taxon>Agaricomycetidae</taxon>
        <taxon>Agaricales</taxon>
        <taxon>Marasmiineae</taxon>
        <taxon>Omphalotaceae</taxon>
        <taxon>Rhodocollybia</taxon>
    </lineage>
</organism>
<reference evidence="1" key="1">
    <citation type="submission" date="2020-11" db="EMBL/GenBank/DDBJ databases">
        <authorList>
            <consortium name="DOE Joint Genome Institute"/>
            <person name="Ahrendt S."/>
            <person name="Riley R."/>
            <person name="Andreopoulos W."/>
            <person name="Labutti K."/>
            <person name="Pangilinan J."/>
            <person name="Ruiz-Duenas F.J."/>
            <person name="Barrasa J.M."/>
            <person name="Sanchez-Garcia M."/>
            <person name="Camarero S."/>
            <person name="Miyauchi S."/>
            <person name="Serrano A."/>
            <person name="Linde D."/>
            <person name="Babiker R."/>
            <person name="Drula E."/>
            <person name="Ayuso-Fernandez I."/>
            <person name="Pacheco R."/>
            <person name="Padilla G."/>
            <person name="Ferreira P."/>
            <person name="Barriuso J."/>
            <person name="Kellner H."/>
            <person name="Castanera R."/>
            <person name="Alfaro M."/>
            <person name="Ramirez L."/>
            <person name="Pisabarro A.G."/>
            <person name="Kuo A."/>
            <person name="Tritt A."/>
            <person name="Lipzen A."/>
            <person name="He G."/>
            <person name="Yan M."/>
            <person name="Ng V."/>
            <person name="Cullen D."/>
            <person name="Martin F."/>
            <person name="Rosso M.-N."/>
            <person name="Henrissat B."/>
            <person name="Hibbett D."/>
            <person name="Martinez A.T."/>
            <person name="Grigoriev I.V."/>
        </authorList>
    </citation>
    <scope>NUCLEOTIDE SEQUENCE</scope>
    <source>
        <strain evidence="1">AH 40177</strain>
    </source>
</reference>
<dbReference type="Proteomes" id="UP000772434">
    <property type="component" value="Unassembled WGS sequence"/>
</dbReference>